<protein>
    <submittedName>
        <fullName evidence="3">Uncharacterized protein</fullName>
    </submittedName>
</protein>
<dbReference type="AlphaFoldDB" id="D8LKB5"/>
<name>D8LKB5_ECTSI</name>
<feature type="region of interest" description="Disordered" evidence="2">
    <location>
        <begin position="795"/>
        <end position="824"/>
    </location>
</feature>
<evidence type="ECO:0000313" key="4">
    <source>
        <dbReference type="Proteomes" id="UP000002630"/>
    </source>
</evidence>
<proteinExistence type="predicted"/>
<feature type="region of interest" description="Disordered" evidence="2">
    <location>
        <begin position="276"/>
        <end position="453"/>
    </location>
</feature>
<feature type="compositionally biased region" description="Polar residues" evidence="2">
    <location>
        <begin position="344"/>
        <end position="359"/>
    </location>
</feature>
<feature type="compositionally biased region" description="Low complexity" evidence="2">
    <location>
        <begin position="740"/>
        <end position="754"/>
    </location>
</feature>
<dbReference type="SUPFAM" id="SSF53254">
    <property type="entry name" value="Phosphoglycerate mutase-like"/>
    <property type="match status" value="1"/>
</dbReference>
<dbReference type="CDD" id="cd07067">
    <property type="entry name" value="HP_PGM_like"/>
    <property type="match status" value="1"/>
</dbReference>
<feature type="compositionally biased region" description="Basic and acidic residues" evidence="2">
    <location>
        <begin position="249"/>
        <end position="260"/>
    </location>
</feature>
<dbReference type="InParanoid" id="D8LKB5"/>
<keyword evidence="4" id="KW-1185">Reference proteome</keyword>
<sequence>MRTNEVWHVRHGERCDEVRGEERRAWEKSPRCKAGGWFDPFLTSYGHVQACRAGQHLKGLPFNRQQKQPGSFDVVFTSPLVRAVQTAVCISQSLGNLPLQVVPGLCSCTAALRHIGYSSAEATLLTDEDIIEAFPGVTIVPRDPLAPTSFGGAASWLAAKACEKQGAGSDGDGECFSRVLAVGHREGTRAMAGRKVPTPHCCIGIFKVNAPEKKLCTYEIHDLLSNTGKSLKPKGESPYARPTSTMMEEESRPRNEHEDGGGEVEALAARVAALTVNMKGPKPRAKNHSGAKEDAQRRASTGRGANSRENSGGRQNDQDRRSSSRPTGLMRRLRGASKSLLSAAGTSKQPIAGRSTASGPQAGRGKTTVPEISTQKSTRRSTGKGTAVGVVGGGKGGGAASGGGERITEPPPRRTPDSGSQKVSSTTTMKGDLVSGGPVSAAGGGKNVAPREGSLAGRGFRVAVHRSSRRRAVGGGSTFAGFLGVPVDVLCGSSGVLSFLSPTELCTAQAICTSIAPATMNEYLWGELYARLPEGLKNRSKGVLPAGGESEIYPEKAAAHVHPKVLFAIAVSIASSMHAAKIAKKVATVKRRVGVIYNLRVSVVAMRGDISVTINGKSVSVVQTTGAKTGAWVSRPNIVSEPSVNHNGVRTFSLSSSAKIDVPTSLETVKDLRSMCVALSWPGKEATLLPRIVVARIDERPVLSPARALGKSVDNAIVLYDITGSSSSSSSSSERGGGHTCTTRTTPSSPVRRGCALLGVLPSGSHGGQRDSGTDDGGVAFLTVHFPHELLLDVATHGPRRATERNVPSGGSSTRGRYLGDDSAGPGHGLEGFATALGLRTAGVPLWEKASTAVDGRVCPPRNVAPQLQQSPVGDDPGAAVVRIDILHPGANNAASFGGGAAAVSDPDRTLSSGPGVPYYTPGGLSGTVADVLLADFTLYDPDGASIWAFTLPIVFAACPAEGSAPNPGGSSREEDDDDTIDMARRELREERRRGIVTESGVGRVIVELALVESPTERDENDVVGSSQKRSCPAGHMWVVRSARVELDLGFVNTWFGTKHGSP</sequence>
<evidence type="ECO:0000256" key="1">
    <source>
        <dbReference type="PIRSR" id="PIRSR613078-2"/>
    </source>
</evidence>
<organism evidence="3 4">
    <name type="scientific">Ectocarpus siliculosus</name>
    <name type="common">Brown alga</name>
    <name type="synonym">Conferva siliculosa</name>
    <dbReference type="NCBI Taxonomy" id="2880"/>
    <lineage>
        <taxon>Eukaryota</taxon>
        <taxon>Sar</taxon>
        <taxon>Stramenopiles</taxon>
        <taxon>Ochrophyta</taxon>
        <taxon>PX clade</taxon>
        <taxon>Phaeophyceae</taxon>
        <taxon>Ectocarpales</taxon>
        <taxon>Ectocarpaceae</taxon>
        <taxon>Ectocarpus</taxon>
    </lineage>
</organism>
<feature type="compositionally biased region" description="Polar residues" evidence="2">
    <location>
        <begin position="417"/>
        <end position="429"/>
    </location>
</feature>
<feature type="compositionally biased region" description="Polar residues" evidence="2">
    <location>
        <begin position="303"/>
        <end position="315"/>
    </location>
</feature>
<dbReference type="OrthoDB" id="433124at2759"/>
<dbReference type="PANTHER" id="PTHR16469">
    <property type="entry name" value="UBIQUITIN-ASSOCIATED AND SH3 DOMAIN-CONTAINING BA-RELATED"/>
    <property type="match status" value="1"/>
</dbReference>
<dbReference type="Proteomes" id="UP000002630">
    <property type="component" value="Linkage Group LG02"/>
</dbReference>
<dbReference type="Gene3D" id="3.40.50.1240">
    <property type="entry name" value="Phosphoglycerate mutase-like"/>
    <property type="match status" value="1"/>
</dbReference>
<feature type="region of interest" description="Disordered" evidence="2">
    <location>
        <begin position="724"/>
        <end position="776"/>
    </location>
</feature>
<reference evidence="3 4" key="1">
    <citation type="journal article" date="2010" name="Nature">
        <title>The Ectocarpus genome and the independent evolution of multicellularity in brown algae.</title>
        <authorList>
            <person name="Cock J.M."/>
            <person name="Sterck L."/>
            <person name="Rouze P."/>
            <person name="Scornet D."/>
            <person name="Allen A.E."/>
            <person name="Amoutzias G."/>
            <person name="Anthouard V."/>
            <person name="Artiguenave F."/>
            <person name="Aury J.M."/>
            <person name="Badger J.H."/>
            <person name="Beszteri B."/>
            <person name="Billiau K."/>
            <person name="Bonnet E."/>
            <person name="Bothwell J.H."/>
            <person name="Bowler C."/>
            <person name="Boyen C."/>
            <person name="Brownlee C."/>
            <person name="Carrano C.J."/>
            <person name="Charrier B."/>
            <person name="Cho G.Y."/>
            <person name="Coelho S.M."/>
            <person name="Collen J."/>
            <person name="Corre E."/>
            <person name="Da Silva C."/>
            <person name="Delage L."/>
            <person name="Delaroque N."/>
            <person name="Dittami S.M."/>
            <person name="Doulbeau S."/>
            <person name="Elias M."/>
            <person name="Farnham G."/>
            <person name="Gachon C.M."/>
            <person name="Gschloessl B."/>
            <person name="Heesch S."/>
            <person name="Jabbari K."/>
            <person name="Jubin C."/>
            <person name="Kawai H."/>
            <person name="Kimura K."/>
            <person name="Kloareg B."/>
            <person name="Kupper F.C."/>
            <person name="Lang D."/>
            <person name="Le Bail A."/>
            <person name="Leblanc C."/>
            <person name="Lerouge P."/>
            <person name="Lohr M."/>
            <person name="Lopez P.J."/>
            <person name="Martens C."/>
            <person name="Maumus F."/>
            <person name="Michel G."/>
            <person name="Miranda-Saavedra D."/>
            <person name="Morales J."/>
            <person name="Moreau H."/>
            <person name="Motomura T."/>
            <person name="Nagasato C."/>
            <person name="Napoli C.A."/>
            <person name="Nelson D.R."/>
            <person name="Nyvall-Collen P."/>
            <person name="Peters A.F."/>
            <person name="Pommier C."/>
            <person name="Potin P."/>
            <person name="Poulain J."/>
            <person name="Quesneville H."/>
            <person name="Read B."/>
            <person name="Rensing S.A."/>
            <person name="Ritter A."/>
            <person name="Rousvoal S."/>
            <person name="Samanta M."/>
            <person name="Samson G."/>
            <person name="Schroeder D.C."/>
            <person name="Segurens B."/>
            <person name="Strittmatter M."/>
            <person name="Tonon T."/>
            <person name="Tregear J.W."/>
            <person name="Valentin K."/>
            <person name="von Dassow P."/>
            <person name="Yamagishi T."/>
            <person name="Van de Peer Y."/>
            <person name="Wincker P."/>
        </authorList>
    </citation>
    <scope>NUCLEOTIDE SEQUENCE [LARGE SCALE GENOMIC DNA]</scope>
    <source>
        <strain evidence="4">Ec32 / CCAP1310/4</strain>
    </source>
</reference>
<dbReference type="InterPro" id="IPR013078">
    <property type="entry name" value="His_Pase_superF_clade-1"/>
</dbReference>
<evidence type="ECO:0000256" key="2">
    <source>
        <dbReference type="SAM" id="MobiDB-lite"/>
    </source>
</evidence>
<dbReference type="Pfam" id="PF00300">
    <property type="entry name" value="His_Phos_1"/>
    <property type="match status" value="1"/>
</dbReference>
<accession>D8LKB5</accession>
<feature type="compositionally biased region" description="Basic and acidic residues" evidence="2">
    <location>
        <begin position="406"/>
        <end position="416"/>
    </location>
</feature>
<dbReference type="EMBL" id="FN648478">
    <property type="protein sequence ID" value="CBN76060.1"/>
    <property type="molecule type" value="Genomic_DNA"/>
</dbReference>
<feature type="binding site" evidence="1">
    <location>
        <position position="82"/>
    </location>
    <ligand>
        <name>substrate</name>
    </ligand>
</feature>
<dbReference type="InterPro" id="IPR051710">
    <property type="entry name" value="Phosphatase_SH3-domain"/>
</dbReference>
<dbReference type="EMBL" id="FN649727">
    <property type="protein sequence ID" value="CBN76060.1"/>
    <property type="molecule type" value="Genomic_DNA"/>
</dbReference>
<dbReference type="PANTHER" id="PTHR16469:SF27">
    <property type="entry name" value="UBIQUITIN-ASSOCIATED AND SH3 DOMAIN-CONTAINING BA-RELATED"/>
    <property type="match status" value="1"/>
</dbReference>
<dbReference type="eggNOG" id="ENOG502SCEK">
    <property type="taxonomic scope" value="Eukaryota"/>
</dbReference>
<feature type="region of interest" description="Disordered" evidence="2">
    <location>
        <begin position="226"/>
        <end position="263"/>
    </location>
</feature>
<evidence type="ECO:0000313" key="3">
    <source>
        <dbReference type="EMBL" id="CBN76060.1"/>
    </source>
</evidence>
<gene>
    <name evidence="3" type="ORF">Esi_0292_0023</name>
</gene>
<feature type="compositionally biased region" description="Gly residues" evidence="2">
    <location>
        <begin position="390"/>
        <end position="405"/>
    </location>
</feature>
<dbReference type="InterPro" id="IPR029033">
    <property type="entry name" value="His_PPase_superfam"/>
</dbReference>